<gene>
    <name evidence="2" type="ORF">HH214_16985</name>
</gene>
<dbReference type="GO" id="GO:0016787">
    <property type="term" value="F:hydrolase activity"/>
    <property type="evidence" value="ECO:0007669"/>
    <property type="project" value="UniProtKB-KW"/>
</dbReference>
<dbReference type="RefSeq" id="WP_169609621.1">
    <property type="nucleotide sequence ID" value="NZ_CP051682.1"/>
</dbReference>
<proteinExistence type="predicted"/>
<evidence type="ECO:0000313" key="3">
    <source>
        <dbReference type="Proteomes" id="UP000503278"/>
    </source>
</evidence>
<name>A0A7L5E2U1_9SPHI</name>
<dbReference type="EMBL" id="CP051682">
    <property type="protein sequence ID" value="QJD97445.1"/>
    <property type="molecule type" value="Genomic_DNA"/>
</dbReference>
<dbReference type="Proteomes" id="UP000503278">
    <property type="component" value="Chromosome"/>
</dbReference>
<dbReference type="Pfam" id="PF12697">
    <property type="entry name" value="Abhydrolase_6"/>
    <property type="match status" value="1"/>
</dbReference>
<dbReference type="InterPro" id="IPR029058">
    <property type="entry name" value="AB_hydrolase_fold"/>
</dbReference>
<evidence type="ECO:0000313" key="2">
    <source>
        <dbReference type="EMBL" id="QJD97445.1"/>
    </source>
</evidence>
<protein>
    <submittedName>
        <fullName evidence="2">Alpha/beta hydrolase</fullName>
    </submittedName>
</protein>
<evidence type="ECO:0000259" key="1">
    <source>
        <dbReference type="Pfam" id="PF12697"/>
    </source>
</evidence>
<sequence>MKSKIIFIHGMFENSKSWENWITYFNSKGYESTAVDWPLHEGEPATLRQNPPSGLGDLRLATIIYKFRQIAAAETEKPIMIGHSVGGLIVQVLVNEGLAKLGVAISPVAPNDMISFDWGFFKNSALITNPLKGDDPFMMDLESFHESFCNTLTLEQTKPYFEKYATNDSRNVLRDCLGSDGRIDLDMPHVPLLFIGAEEDQIIPTDLVEKNAKAYTDEISSTEYRNFSGRGHFICGQPGWEEVAGNIADWLQRKEDVPPFQTTPADRIN</sequence>
<dbReference type="InterPro" id="IPR050228">
    <property type="entry name" value="Carboxylesterase_BioH"/>
</dbReference>
<accession>A0A7L5E2U1</accession>
<feature type="domain" description="AB hydrolase-1" evidence="1">
    <location>
        <begin position="5"/>
        <end position="237"/>
    </location>
</feature>
<reference evidence="2 3" key="1">
    <citation type="submission" date="2020-04" db="EMBL/GenBank/DDBJ databases">
        <title>Genome sequencing of novel species.</title>
        <authorList>
            <person name="Heo J."/>
            <person name="Kim S.-J."/>
            <person name="Kim J.-S."/>
            <person name="Hong S.-B."/>
            <person name="Kwon S.-W."/>
        </authorList>
    </citation>
    <scope>NUCLEOTIDE SEQUENCE [LARGE SCALE GENOMIC DNA]</scope>
    <source>
        <strain evidence="2 3">F39-2</strain>
    </source>
</reference>
<keyword evidence="3" id="KW-1185">Reference proteome</keyword>
<dbReference type="Gene3D" id="3.40.50.1820">
    <property type="entry name" value="alpha/beta hydrolase"/>
    <property type="match status" value="1"/>
</dbReference>
<keyword evidence="2" id="KW-0378">Hydrolase</keyword>
<dbReference type="AlphaFoldDB" id="A0A7L5E2U1"/>
<dbReference type="PANTHER" id="PTHR43194">
    <property type="entry name" value="HYDROLASE ALPHA/BETA FOLD FAMILY"/>
    <property type="match status" value="1"/>
</dbReference>
<organism evidence="2 3">
    <name type="scientific">Mucilaginibacter robiniae</name>
    <dbReference type="NCBI Taxonomy" id="2728022"/>
    <lineage>
        <taxon>Bacteria</taxon>
        <taxon>Pseudomonadati</taxon>
        <taxon>Bacteroidota</taxon>
        <taxon>Sphingobacteriia</taxon>
        <taxon>Sphingobacteriales</taxon>
        <taxon>Sphingobacteriaceae</taxon>
        <taxon>Mucilaginibacter</taxon>
    </lineage>
</organism>
<dbReference type="InterPro" id="IPR000073">
    <property type="entry name" value="AB_hydrolase_1"/>
</dbReference>
<dbReference type="PANTHER" id="PTHR43194:SF2">
    <property type="entry name" value="PEROXISOMAL MEMBRANE PROTEIN LPX1"/>
    <property type="match status" value="1"/>
</dbReference>
<dbReference type="SUPFAM" id="SSF53474">
    <property type="entry name" value="alpha/beta-Hydrolases"/>
    <property type="match status" value="1"/>
</dbReference>
<dbReference type="KEGG" id="mrob:HH214_16985"/>